<accession>A0A1W1WUF1</accession>
<keyword evidence="3 5" id="KW-1133">Transmembrane helix</keyword>
<feature type="transmembrane region" description="Helical" evidence="5">
    <location>
        <begin position="101"/>
        <end position="126"/>
    </location>
</feature>
<dbReference type="Pfam" id="PF02674">
    <property type="entry name" value="Colicin_V"/>
    <property type="match status" value="1"/>
</dbReference>
<keyword evidence="4 5" id="KW-0472">Membrane</keyword>
<dbReference type="RefSeq" id="WP_084275595.1">
    <property type="nucleotide sequence ID" value="NZ_AP026671.1"/>
</dbReference>
<feature type="transmembrane region" description="Helical" evidence="5">
    <location>
        <begin position="6"/>
        <end position="23"/>
    </location>
</feature>
<organism evidence="6 7">
    <name type="scientific">Nitratiruptor tergarcus DSM 16512</name>
    <dbReference type="NCBI Taxonomy" id="1069081"/>
    <lineage>
        <taxon>Bacteria</taxon>
        <taxon>Pseudomonadati</taxon>
        <taxon>Campylobacterota</taxon>
        <taxon>Epsilonproteobacteria</taxon>
        <taxon>Nautiliales</taxon>
        <taxon>Nitratiruptoraceae</taxon>
        <taxon>Nitratiruptor</taxon>
    </lineage>
</organism>
<dbReference type="OrthoDB" id="5329139at2"/>
<dbReference type="PANTHER" id="PTHR37306">
    <property type="entry name" value="COLICIN V PRODUCTION PROTEIN"/>
    <property type="match status" value="1"/>
</dbReference>
<keyword evidence="2 5" id="KW-0812">Transmembrane</keyword>
<dbReference type="PANTHER" id="PTHR37306:SF1">
    <property type="entry name" value="COLICIN V PRODUCTION PROTEIN"/>
    <property type="match status" value="1"/>
</dbReference>
<protein>
    <submittedName>
        <fullName evidence="6">Membrane protein required for colicin V production</fullName>
    </submittedName>
</protein>
<gene>
    <name evidence="6" type="ORF">SAMN05660197_1170</name>
</gene>
<dbReference type="GO" id="GO:0016020">
    <property type="term" value="C:membrane"/>
    <property type="evidence" value="ECO:0007669"/>
    <property type="project" value="UniProtKB-SubCell"/>
</dbReference>
<evidence type="ECO:0000256" key="2">
    <source>
        <dbReference type="ARBA" id="ARBA00022692"/>
    </source>
</evidence>
<dbReference type="GO" id="GO:0009403">
    <property type="term" value="P:toxin biosynthetic process"/>
    <property type="evidence" value="ECO:0007669"/>
    <property type="project" value="InterPro"/>
</dbReference>
<dbReference type="Proteomes" id="UP000192602">
    <property type="component" value="Unassembled WGS sequence"/>
</dbReference>
<evidence type="ECO:0000256" key="5">
    <source>
        <dbReference type="SAM" id="Phobius"/>
    </source>
</evidence>
<dbReference type="STRING" id="1069081.SAMN05660197_1170"/>
<proteinExistence type="predicted"/>
<evidence type="ECO:0000256" key="4">
    <source>
        <dbReference type="ARBA" id="ARBA00023136"/>
    </source>
</evidence>
<evidence type="ECO:0000256" key="3">
    <source>
        <dbReference type="ARBA" id="ARBA00022989"/>
    </source>
</evidence>
<reference evidence="7" key="1">
    <citation type="submission" date="2017-04" db="EMBL/GenBank/DDBJ databases">
        <authorList>
            <person name="Varghese N."/>
            <person name="Submissions S."/>
        </authorList>
    </citation>
    <scope>NUCLEOTIDE SEQUENCE [LARGE SCALE GENOMIC DNA]</scope>
    <source>
        <strain evidence="7">DSM 16512</strain>
    </source>
</reference>
<comment type="subcellular location">
    <subcellularLocation>
        <location evidence="1">Membrane</location>
        <topology evidence="1">Multi-pass membrane protein</topology>
    </subcellularLocation>
</comment>
<sequence length="209" mass="23263">MTFDYFDLIIGALIIFLGLKGIIDGFIKEFFGLAGIIGGIYYGSRYAESVGNWISDNLYHIKNEAALTFVGFLAALFAIWIGMVILGNLITKLTHASGMGFFNKLLGLLFGWAKIFLIFSVIIYAISSIEITKKVLEKYTKNSILYPLLVQTGSYIIKLKPEDFVSPNVQKQGKEFTKKVSNDVQESAVETAKKSAIKAIEQNISKEKH</sequence>
<feature type="transmembrane region" description="Helical" evidence="5">
    <location>
        <begin position="67"/>
        <end position="89"/>
    </location>
</feature>
<dbReference type="EMBL" id="FWWZ01000001">
    <property type="protein sequence ID" value="SMC09363.1"/>
    <property type="molecule type" value="Genomic_DNA"/>
</dbReference>
<name>A0A1W1WUF1_9BACT</name>
<keyword evidence="7" id="KW-1185">Reference proteome</keyword>
<dbReference type="InterPro" id="IPR003825">
    <property type="entry name" value="Colicin-V_CvpA"/>
</dbReference>
<dbReference type="AlphaFoldDB" id="A0A1W1WUF1"/>
<evidence type="ECO:0000313" key="7">
    <source>
        <dbReference type="Proteomes" id="UP000192602"/>
    </source>
</evidence>
<evidence type="ECO:0000256" key="1">
    <source>
        <dbReference type="ARBA" id="ARBA00004141"/>
    </source>
</evidence>
<evidence type="ECO:0000313" key="6">
    <source>
        <dbReference type="EMBL" id="SMC09363.1"/>
    </source>
</evidence>